<accession>A0ABP8B4S6</accession>
<dbReference type="Proteomes" id="UP001501772">
    <property type="component" value="Unassembled WGS sequence"/>
</dbReference>
<gene>
    <name evidence="3" type="ORF">GCM10022289_05150</name>
</gene>
<organism evidence="3 4">
    <name type="scientific">Pedobacter jeongneungensis</name>
    <dbReference type="NCBI Taxonomy" id="947309"/>
    <lineage>
        <taxon>Bacteria</taxon>
        <taxon>Pseudomonadati</taxon>
        <taxon>Bacteroidota</taxon>
        <taxon>Sphingobacteriia</taxon>
        <taxon>Sphingobacteriales</taxon>
        <taxon>Sphingobacteriaceae</taxon>
        <taxon>Pedobacter</taxon>
    </lineage>
</organism>
<dbReference type="Pfam" id="PF08327">
    <property type="entry name" value="AHSA1"/>
    <property type="match status" value="1"/>
</dbReference>
<evidence type="ECO:0000313" key="3">
    <source>
        <dbReference type="EMBL" id="GAA4197640.1"/>
    </source>
</evidence>
<evidence type="ECO:0000259" key="2">
    <source>
        <dbReference type="Pfam" id="PF08327"/>
    </source>
</evidence>
<protein>
    <recommendedName>
        <fullName evidence="2">Activator of Hsp90 ATPase homologue 1/2-like C-terminal domain-containing protein</fullName>
    </recommendedName>
</protein>
<dbReference type="RefSeq" id="WP_344849161.1">
    <property type="nucleotide sequence ID" value="NZ_BAABBY010000001.1"/>
</dbReference>
<comment type="similarity">
    <text evidence="1">Belongs to the AHA1 family.</text>
</comment>
<feature type="domain" description="Activator of Hsp90 ATPase homologue 1/2-like C-terminal" evidence="2">
    <location>
        <begin position="11"/>
        <end position="138"/>
    </location>
</feature>
<dbReference type="SUPFAM" id="SSF55961">
    <property type="entry name" value="Bet v1-like"/>
    <property type="match status" value="1"/>
</dbReference>
<reference evidence="4" key="1">
    <citation type="journal article" date="2019" name="Int. J. Syst. Evol. Microbiol.">
        <title>The Global Catalogue of Microorganisms (GCM) 10K type strain sequencing project: providing services to taxonomists for standard genome sequencing and annotation.</title>
        <authorList>
            <consortium name="The Broad Institute Genomics Platform"/>
            <consortium name="The Broad Institute Genome Sequencing Center for Infectious Disease"/>
            <person name="Wu L."/>
            <person name="Ma J."/>
        </authorList>
    </citation>
    <scope>NUCLEOTIDE SEQUENCE [LARGE SCALE GENOMIC DNA]</scope>
    <source>
        <strain evidence="4">JCM 17626</strain>
    </source>
</reference>
<dbReference type="Gene3D" id="3.30.530.20">
    <property type="match status" value="1"/>
</dbReference>
<comment type="caution">
    <text evidence="3">The sequence shown here is derived from an EMBL/GenBank/DDBJ whole genome shotgun (WGS) entry which is preliminary data.</text>
</comment>
<dbReference type="InterPro" id="IPR023393">
    <property type="entry name" value="START-like_dom_sf"/>
</dbReference>
<sequence length="152" mass="17671">MEKIEFKITINASAVKVWDVLFGVKTYPRWTAVFAEGSQVKTDWKKGSKALFHDDKGDGMLAIINENIPNKYMSVKHIGQIMDGKETLHDWGESFENYTLNEKDGKTELLIDMDITKEWLDYFKETWPKALDKVKEIAEKQHDHIETYKTAL</sequence>
<dbReference type="EMBL" id="BAABBY010000001">
    <property type="protein sequence ID" value="GAA4197640.1"/>
    <property type="molecule type" value="Genomic_DNA"/>
</dbReference>
<dbReference type="InterPro" id="IPR013538">
    <property type="entry name" value="ASHA1/2-like_C"/>
</dbReference>
<name>A0ABP8B4S6_9SPHI</name>
<proteinExistence type="inferred from homology"/>
<evidence type="ECO:0000313" key="4">
    <source>
        <dbReference type="Proteomes" id="UP001501772"/>
    </source>
</evidence>
<keyword evidence="4" id="KW-1185">Reference proteome</keyword>
<evidence type="ECO:0000256" key="1">
    <source>
        <dbReference type="ARBA" id="ARBA00006817"/>
    </source>
</evidence>